<accession>A0A2K1L8I0</accession>
<keyword evidence="3" id="KW-1185">Reference proteome</keyword>
<reference evidence="2" key="3">
    <citation type="submission" date="2020-12" db="UniProtKB">
        <authorList>
            <consortium name="EnsemblPlants"/>
        </authorList>
    </citation>
    <scope>IDENTIFICATION</scope>
</reference>
<gene>
    <name evidence="1" type="ORF">PHYPA_000728</name>
</gene>
<reference evidence="1 3" key="2">
    <citation type="journal article" date="2018" name="Plant J.">
        <title>The Physcomitrella patens chromosome-scale assembly reveals moss genome structure and evolution.</title>
        <authorList>
            <person name="Lang D."/>
            <person name="Ullrich K.K."/>
            <person name="Murat F."/>
            <person name="Fuchs J."/>
            <person name="Jenkins J."/>
            <person name="Haas F.B."/>
            <person name="Piednoel M."/>
            <person name="Gundlach H."/>
            <person name="Van Bel M."/>
            <person name="Meyberg R."/>
            <person name="Vives C."/>
            <person name="Morata J."/>
            <person name="Symeonidi A."/>
            <person name="Hiss M."/>
            <person name="Muchero W."/>
            <person name="Kamisugi Y."/>
            <person name="Saleh O."/>
            <person name="Blanc G."/>
            <person name="Decker E.L."/>
            <person name="van Gessel N."/>
            <person name="Grimwood J."/>
            <person name="Hayes R.D."/>
            <person name="Graham S.W."/>
            <person name="Gunter L.E."/>
            <person name="McDaniel S.F."/>
            <person name="Hoernstein S.N.W."/>
            <person name="Larsson A."/>
            <person name="Li F.W."/>
            <person name="Perroud P.F."/>
            <person name="Phillips J."/>
            <person name="Ranjan P."/>
            <person name="Rokshar D.S."/>
            <person name="Rothfels C.J."/>
            <person name="Schneider L."/>
            <person name="Shu S."/>
            <person name="Stevenson D.W."/>
            <person name="Thummler F."/>
            <person name="Tillich M."/>
            <person name="Villarreal Aguilar J.C."/>
            <person name="Widiez T."/>
            <person name="Wong G.K."/>
            <person name="Wymore A."/>
            <person name="Zhang Y."/>
            <person name="Zimmer A.D."/>
            <person name="Quatrano R.S."/>
            <person name="Mayer K.F.X."/>
            <person name="Goodstein D."/>
            <person name="Casacuberta J.M."/>
            <person name="Vandepoele K."/>
            <person name="Reski R."/>
            <person name="Cuming A.C."/>
            <person name="Tuskan G.A."/>
            <person name="Maumus F."/>
            <person name="Salse J."/>
            <person name="Schmutz J."/>
            <person name="Rensing S.A."/>
        </authorList>
    </citation>
    <scope>NUCLEOTIDE SEQUENCE [LARGE SCALE GENOMIC DNA]</scope>
    <source>
        <strain evidence="2 3">cv. Gransden 2004</strain>
    </source>
</reference>
<evidence type="ECO:0000313" key="3">
    <source>
        <dbReference type="Proteomes" id="UP000006727"/>
    </source>
</evidence>
<evidence type="ECO:0000313" key="1">
    <source>
        <dbReference type="EMBL" id="PNR62304.1"/>
    </source>
</evidence>
<dbReference type="AlphaFoldDB" id="A0A2K1L8I0"/>
<protein>
    <submittedName>
        <fullName evidence="1 2">Uncharacterized protein</fullName>
    </submittedName>
</protein>
<reference evidence="1 3" key="1">
    <citation type="journal article" date="2008" name="Science">
        <title>The Physcomitrella genome reveals evolutionary insights into the conquest of land by plants.</title>
        <authorList>
            <person name="Rensing S."/>
            <person name="Lang D."/>
            <person name="Zimmer A."/>
            <person name="Terry A."/>
            <person name="Salamov A."/>
            <person name="Shapiro H."/>
            <person name="Nishiyama T."/>
            <person name="Perroud P.-F."/>
            <person name="Lindquist E."/>
            <person name="Kamisugi Y."/>
            <person name="Tanahashi T."/>
            <person name="Sakakibara K."/>
            <person name="Fujita T."/>
            <person name="Oishi K."/>
            <person name="Shin-I T."/>
            <person name="Kuroki Y."/>
            <person name="Toyoda A."/>
            <person name="Suzuki Y."/>
            <person name="Hashimoto A."/>
            <person name="Yamaguchi K."/>
            <person name="Sugano A."/>
            <person name="Kohara Y."/>
            <person name="Fujiyama A."/>
            <person name="Anterola A."/>
            <person name="Aoki S."/>
            <person name="Ashton N."/>
            <person name="Barbazuk W.B."/>
            <person name="Barker E."/>
            <person name="Bennetzen J."/>
            <person name="Bezanilla M."/>
            <person name="Blankenship R."/>
            <person name="Cho S.H."/>
            <person name="Dutcher S."/>
            <person name="Estelle M."/>
            <person name="Fawcett J.A."/>
            <person name="Gundlach H."/>
            <person name="Hanada K."/>
            <person name="Heyl A."/>
            <person name="Hicks K.A."/>
            <person name="Hugh J."/>
            <person name="Lohr M."/>
            <person name="Mayer K."/>
            <person name="Melkozernov A."/>
            <person name="Murata T."/>
            <person name="Nelson D."/>
            <person name="Pils B."/>
            <person name="Prigge M."/>
            <person name="Reiss B."/>
            <person name="Renner T."/>
            <person name="Rombauts S."/>
            <person name="Rushton P."/>
            <person name="Sanderfoot A."/>
            <person name="Schween G."/>
            <person name="Shiu S.-H."/>
            <person name="Stueber K."/>
            <person name="Theodoulou F.L."/>
            <person name="Tu H."/>
            <person name="Van de Peer Y."/>
            <person name="Verrier P.J."/>
            <person name="Waters E."/>
            <person name="Wood A."/>
            <person name="Yang L."/>
            <person name="Cove D."/>
            <person name="Cuming A."/>
            <person name="Hasebe M."/>
            <person name="Lucas S."/>
            <person name="Mishler D.B."/>
            <person name="Reski R."/>
            <person name="Grigoriev I."/>
            <person name="Quatrano R.S."/>
            <person name="Boore J.L."/>
        </authorList>
    </citation>
    <scope>NUCLEOTIDE SEQUENCE [LARGE SCALE GENOMIC DNA]</scope>
    <source>
        <strain evidence="2 3">cv. Gransden 2004</strain>
    </source>
</reference>
<dbReference type="Gramene" id="Pp3c1_16001V3.1">
    <property type="protein sequence ID" value="PAC:32967137.CDS.1"/>
    <property type="gene ID" value="Pp3c1_16001"/>
</dbReference>
<dbReference type="EMBL" id="ABEU02000001">
    <property type="protein sequence ID" value="PNR62304.1"/>
    <property type="molecule type" value="Genomic_DNA"/>
</dbReference>
<sequence length="111" mass="13522">MLQFLRRRLWNTLINELIKEEIITRVQDMHVCEHETRTGLLCRFQRIDKSRLEYAECNRSKSFPWYIYLKEVGTQLCDHWDNRIFPSSSKPLPKLKTVRFCMDRGPRKQYA</sequence>
<organism evidence="1">
    <name type="scientific">Physcomitrium patens</name>
    <name type="common">Spreading-leaved earth moss</name>
    <name type="synonym">Physcomitrella patens</name>
    <dbReference type="NCBI Taxonomy" id="3218"/>
    <lineage>
        <taxon>Eukaryota</taxon>
        <taxon>Viridiplantae</taxon>
        <taxon>Streptophyta</taxon>
        <taxon>Embryophyta</taxon>
        <taxon>Bryophyta</taxon>
        <taxon>Bryophytina</taxon>
        <taxon>Bryopsida</taxon>
        <taxon>Funariidae</taxon>
        <taxon>Funariales</taxon>
        <taxon>Funariaceae</taxon>
        <taxon>Physcomitrium</taxon>
    </lineage>
</organism>
<name>A0A2K1L8I0_PHYPA</name>
<dbReference type="EnsemblPlants" id="Pp3c1_16001V3.1">
    <property type="protein sequence ID" value="PAC:32967137.CDS.1"/>
    <property type="gene ID" value="Pp3c1_16001"/>
</dbReference>
<proteinExistence type="predicted"/>
<dbReference type="InParanoid" id="A0A2K1L8I0"/>
<dbReference type="Proteomes" id="UP000006727">
    <property type="component" value="Chromosome 1"/>
</dbReference>
<evidence type="ECO:0000313" key="2">
    <source>
        <dbReference type="EnsemblPlants" id="PAC:32967137.CDS.1"/>
    </source>
</evidence>